<organism evidence="1 2">
    <name type="scientific">Rhodopirellula islandica</name>
    <dbReference type="NCBI Taxonomy" id="595434"/>
    <lineage>
        <taxon>Bacteria</taxon>
        <taxon>Pseudomonadati</taxon>
        <taxon>Planctomycetota</taxon>
        <taxon>Planctomycetia</taxon>
        <taxon>Pirellulales</taxon>
        <taxon>Pirellulaceae</taxon>
        <taxon>Rhodopirellula</taxon>
    </lineage>
</organism>
<protein>
    <submittedName>
        <fullName evidence="1">Uncharacterized protein</fullName>
    </submittedName>
</protein>
<reference evidence="1" key="1">
    <citation type="submission" date="2015-05" db="EMBL/GenBank/DDBJ databases">
        <title>Permanent draft genome of Rhodopirellula islandicus K833.</title>
        <authorList>
            <person name="Kizina J."/>
            <person name="Richter M."/>
            <person name="Glockner F.O."/>
            <person name="Harder J."/>
        </authorList>
    </citation>
    <scope>NUCLEOTIDE SEQUENCE [LARGE SCALE GENOMIC DNA]</scope>
    <source>
        <strain evidence="1">K833</strain>
    </source>
</reference>
<accession>A0A0J1BD71</accession>
<gene>
    <name evidence="1" type="ORF">RISK_003480</name>
</gene>
<dbReference type="PATRIC" id="fig|595434.4.peg.3316"/>
<proteinExistence type="predicted"/>
<sequence>MIPSHKAGGITQAGWAWGTKPLPPASNQKDLGKFFWQC</sequence>
<dbReference type="EMBL" id="LECT01000028">
    <property type="protein sequence ID" value="KLU04426.1"/>
    <property type="molecule type" value="Genomic_DNA"/>
</dbReference>
<keyword evidence="2" id="KW-1185">Reference proteome</keyword>
<evidence type="ECO:0000313" key="2">
    <source>
        <dbReference type="Proteomes" id="UP000036367"/>
    </source>
</evidence>
<evidence type="ECO:0000313" key="1">
    <source>
        <dbReference type="EMBL" id="KLU04426.1"/>
    </source>
</evidence>
<dbReference type="AlphaFoldDB" id="A0A0J1BD71"/>
<dbReference type="Proteomes" id="UP000036367">
    <property type="component" value="Unassembled WGS sequence"/>
</dbReference>
<name>A0A0J1BD71_RHOIS</name>
<comment type="caution">
    <text evidence="1">The sequence shown here is derived from an EMBL/GenBank/DDBJ whole genome shotgun (WGS) entry which is preliminary data.</text>
</comment>